<comment type="caution">
    <text evidence="4">The sequence shown here is derived from an EMBL/GenBank/DDBJ whole genome shotgun (WGS) entry which is preliminary data.</text>
</comment>
<dbReference type="InterPro" id="IPR002656">
    <property type="entry name" value="Acyl_transf_3_dom"/>
</dbReference>
<evidence type="ECO:0000256" key="2">
    <source>
        <dbReference type="SAM" id="Phobius"/>
    </source>
</evidence>
<accession>A0A4Y2UCI5</accession>
<keyword evidence="6" id="KW-1185">Reference proteome</keyword>
<dbReference type="OrthoDB" id="6436426at2759"/>
<evidence type="ECO:0000313" key="6">
    <source>
        <dbReference type="Proteomes" id="UP000499080"/>
    </source>
</evidence>
<dbReference type="InterPro" id="IPR052728">
    <property type="entry name" value="O2_lipid_transport_reg"/>
</dbReference>
<keyword evidence="2" id="KW-0812">Transmembrane</keyword>
<evidence type="ECO:0000259" key="3">
    <source>
        <dbReference type="Pfam" id="PF01757"/>
    </source>
</evidence>
<evidence type="ECO:0000256" key="1">
    <source>
        <dbReference type="SAM" id="MobiDB-lite"/>
    </source>
</evidence>
<feature type="transmembrane region" description="Helical" evidence="2">
    <location>
        <begin position="225"/>
        <end position="242"/>
    </location>
</feature>
<dbReference type="GO" id="GO:0016747">
    <property type="term" value="F:acyltransferase activity, transferring groups other than amino-acyl groups"/>
    <property type="evidence" value="ECO:0007669"/>
    <property type="project" value="InterPro"/>
</dbReference>
<feature type="transmembrane region" description="Helical" evidence="2">
    <location>
        <begin position="181"/>
        <end position="205"/>
    </location>
</feature>
<feature type="domain" description="Acyltransferase 3" evidence="3">
    <location>
        <begin position="139"/>
        <end position="307"/>
    </location>
</feature>
<keyword evidence="2" id="KW-0472">Membrane</keyword>
<dbReference type="PANTHER" id="PTHR11161">
    <property type="entry name" value="O-ACYLTRANSFERASE"/>
    <property type="match status" value="1"/>
</dbReference>
<reference evidence="4 6" key="1">
    <citation type="journal article" date="2019" name="Sci. Rep.">
        <title>Orb-weaving spider Araneus ventricosus genome elucidates the spidroin gene catalogue.</title>
        <authorList>
            <person name="Kono N."/>
            <person name="Nakamura H."/>
            <person name="Ohtoshi R."/>
            <person name="Moran D.A.P."/>
            <person name="Shinohara A."/>
            <person name="Yoshida Y."/>
            <person name="Fujiwara M."/>
            <person name="Mori M."/>
            <person name="Tomita M."/>
            <person name="Arakawa K."/>
        </authorList>
    </citation>
    <scope>NUCLEOTIDE SEQUENCE [LARGE SCALE GENOMIC DNA]</scope>
</reference>
<gene>
    <name evidence="4" type="primary">nrf-6_63</name>
    <name evidence="5" type="synonym">nrf-6_61</name>
    <name evidence="5" type="ORF">AVEN_231937_1</name>
    <name evidence="4" type="ORF">AVEN_81806_1</name>
</gene>
<dbReference type="Proteomes" id="UP000499080">
    <property type="component" value="Unassembled WGS sequence"/>
</dbReference>
<dbReference type="PANTHER" id="PTHR11161:SF0">
    <property type="entry name" value="O-ACYLTRANSFERASE LIKE PROTEIN"/>
    <property type="match status" value="1"/>
</dbReference>
<dbReference type="EMBL" id="BGPR01035126">
    <property type="protein sequence ID" value="GBO09804.1"/>
    <property type="molecule type" value="Genomic_DNA"/>
</dbReference>
<name>A0A4Y2UCI5_ARAVE</name>
<keyword evidence="2" id="KW-1133">Transmembrane helix</keyword>
<evidence type="ECO:0000313" key="4">
    <source>
        <dbReference type="EMBL" id="GBO09804.1"/>
    </source>
</evidence>
<feature type="transmembrane region" description="Helical" evidence="2">
    <location>
        <begin position="38"/>
        <end position="58"/>
    </location>
</feature>
<sequence>MERRSVRHRRPISSNRFGCCDGIRHEGMERRSVRHRCFLSLFAVLALIGSSITVYEFYTKSDATDESESSASANEKPTINGDTGMARNGSVEILVNESRQENKLPAWLEKCKPFFNCFCVFTNGEKILNVASSEGQLPSLHGIRFLSMSWVILCHSYAFLGMIARNMAETIQFVDHWFLQIILNGFYSVDSFFLLSGFLVAYLFFQQCAKSNGKIPWVYFYVHRYIRLTPVYAIVILFYTFINPYLADGPSWPDTDYDKNCHENWWWNLLYINNFQAIAGQCLGWSWYLANDMQFYVISPLFLITLWR</sequence>
<proteinExistence type="predicted"/>
<evidence type="ECO:0000313" key="5">
    <source>
        <dbReference type="EMBL" id="GBO09805.1"/>
    </source>
</evidence>
<feature type="region of interest" description="Disordered" evidence="1">
    <location>
        <begin position="66"/>
        <end position="85"/>
    </location>
</feature>
<organism evidence="4 6">
    <name type="scientific">Araneus ventricosus</name>
    <name type="common">Orbweaver spider</name>
    <name type="synonym">Epeira ventricosa</name>
    <dbReference type="NCBI Taxonomy" id="182803"/>
    <lineage>
        <taxon>Eukaryota</taxon>
        <taxon>Metazoa</taxon>
        <taxon>Ecdysozoa</taxon>
        <taxon>Arthropoda</taxon>
        <taxon>Chelicerata</taxon>
        <taxon>Arachnida</taxon>
        <taxon>Araneae</taxon>
        <taxon>Araneomorphae</taxon>
        <taxon>Entelegynae</taxon>
        <taxon>Araneoidea</taxon>
        <taxon>Araneidae</taxon>
        <taxon>Araneus</taxon>
    </lineage>
</organism>
<dbReference type="EMBL" id="BGPR01035127">
    <property type="protein sequence ID" value="GBO09805.1"/>
    <property type="molecule type" value="Genomic_DNA"/>
</dbReference>
<feature type="transmembrane region" description="Helical" evidence="2">
    <location>
        <begin position="142"/>
        <end position="160"/>
    </location>
</feature>
<dbReference type="AlphaFoldDB" id="A0A4Y2UCI5"/>
<protein>
    <submittedName>
        <fullName evidence="4">Nose resistant to fluoxetine protein 6</fullName>
    </submittedName>
</protein>
<dbReference type="Pfam" id="PF01757">
    <property type="entry name" value="Acyl_transf_3"/>
    <property type="match status" value="1"/>
</dbReference>